<accession>D6WE08</accession>
<organism evidence="1 2">
    <name type="scientific">Tribolium castaneum</name>
    <name type="common">Red flour beetle</name>
    <dbReference type="NCBI Taxonomy" id="7070"/>
    <lineage>
        <taxon>Eukaryota</taxon>
        <taxon>Metazoa</taxon>
        <taxon>Ecdysozoa</taxon>
        <taxon>Arthropoda</taxon>
        <taxon>Hexapoda</taxon>
        <taxon>Insecta</taxon>
        <taxon>Pterygota</taxon>
        <taxon>Neoptera</taxon>
        <taxon>Endopterygota</taxon>
        <taxon>Coleoptera</taxon>
        <taxon>Polyphaga</taxon>
        <taxon>Cucujiformia</taxon>
        <taxon>Tenebrionidae</taxon>
        <taxon>Tenebrionidae incertae sedis</taxon>
        <taxon>Tribolium</taxon>
    </lineage>
</organism>
<protein>
    <submittedName>
        <fullName evidence="1">Uncharacterized protein</fullName>
    </submittedName>
</protein>
<dbReference type="AlphaFoldDB" id="D6WE08"/>
<sequence>MVFGAFHLSNRIASIKILGENSFRTTQVFLDWQHCVHAKLTDKAECPARMLTDFNGNFIQASTFKLENLREFHASSKPILNYFRCGHVSFSLYFILYKTNDVIRFIVKTVYEGITTEKNCICINNNAYTSIKLKSSNIQTFRS</sequence>
<dbReference type="HOGENOM" id="CLU_1808704_0_0_1"/>
<reference evidence="1 2" key="2">
    <citation type="journal article" date="2010" name="Nucleic Acids Res.">
        <title>BeetleBase in 2010: revisions to provide comprehensive genomic information for Tribolium castaneum.</title>
        <authorList>
            <person name="Kim H.S."/>
            <person name="Murphy T."/>
            <person name="Xia J."/>
            <person name="Caragea D."/>
            <person name="Park Y."/>
            <person name="Beeman R.W."/>
            <person name="Lorenzen M.D."/>
            <person name="Butcher S."/>
            <person name="Manak J.R."/>
            <person name="Brown S.J."/>
        </authorList>
    </citation>
    <scope>GENOME REANNOTATION</scope>
    <source>
        <strain evidence="1 2">Georgia GA2</strain>
    </source>
</reference>
<dbReference type="Proteomes" id="UP000007266">
    <property type="component" value="Linkage group 3"/>
</dbReference>
<evidence type="ECO:0000313" key="2">
    <source>
        <dbReference type="Proteomes" id="UP000007266"/>
    </source>
</evidence>
<evidence type="ECO:0000313" key="1">
    <source>
        <dbReference type="EMBL" id="EFA01184.1"/>
    </source>
</evidence>
<gene>
    <name evidence="1" type="primary">GLEAN_10510</name>
    <name evidence="1" type="ORF">TcasGA2_TC010510</name>
</gene>
<name>D6WE08_TRICA</name>
<proteinExistence type="predicted"/>
<reference evidence="1 2" key="1">
    <citation type="journal article" date="2008" name="Nature">
        <title>The genome of the model beetle and pest Tribolium castaneum.</title>
        <authorList>
            <consortium name="Tribolium Genome Sequencing Consortium"/>
            <person name="Richards S."/>
            <person name="Gibbs R.A."/>
            <person name="Weinstock G.M."/>
            <person name="Brown S.J."/>
            <person name="Denell R."/>
            <person name="Beeman R.W."/>
            <person name="Gibbs R."/>
            <person name="Beeman R.W."/>
            <person name="Brown S.J."/>
            <person name="Bucher G."/>
            <person name="Friedrich M."/>
            <person name="Grimmelikhuijzen C.J."/>
            <person name="Klingler M."/>
            <person name="Lorenzen M."/>
            <person name="Richards S."/>
            <person name="Roth S."/>
            <person name="Schroder R."/>
            <person name="Tautz D."/>
            <person name="Zdobnov E.M."/>
            <person name="Muzny D."/>
            <person name="Gibbs R.A."/>
            <person name="Weinstock G.M."/>
            <person name="Attaway T."/>
            <person name="Bell S."/>
            <person name="Buhay C.J."/>
            <person name="Chandrabose M.N."/>
            <person name="Chavez D."/>
            <person name="Clerk-Blankenburg K.P."/>
            <person name="Cree A."/>
            <person name="Dao M."/>
            <person name="Davis C."/>
            <person name="Chacko J."/>
            <person name="Dinh H."/>
            <person name="Dugan-Rocha S."/>
            <person name="Fowler G."/>
            <person name="Garner T.T."/>
            <person name="Garnes J."/>
            <person name="Gnirke A."/>
            <person name="Hawes A."/>
            <person name="Hernandez J."/>
            <person name="Hines S."/>
            <person name="Holder M."/>
            <person name="Hume J."/>
            <person name="Jhangiani S.N."/>
            <person name="Joshi V."/>
            <person name="Khan Z.M."/>
            <person name="Jackson L."/>
            <person name="Kovar C."/>
            <person name="Kowis A."/>
            <person name="Lee S."/>
            <person name="Lewis L.R."/>
            <person name="Margolis J."/>
            <person name="Morgan M."/>
            <person name="Nazareth L.V."/>
            <person name="Nguyen N."/>
            <person name="Okwuonu G."/>
            <person name="Parker D."/>
            <person name="Richards S."/>
            <person name="Ruiz S.J."/>
            <person name="Santibanez J."/>
            <person name="Savard J."/>
            <person name="Scherer S.E."/>
            <person name="Schneider B."/>
            <person name="Sodergren E."/>
            <person name="Tautz D."/>
            <person name="Vattahil S."/>
            <person name="Villasana D."/>
            <person name="White C.S."/>
            <person name="Wright R."/>
            <person name="Park Y."/>
            <person name="Beeman R.W."/>
            <person name="Lord J."/>
            <person name="Oppert B."/>
            <person name="Lorenzen M."/>
            <person name="Brown S."/>
            <person name="Wang L."/>
            <person name="Savard J."/>
            <person name="Tautz D."/>
            <person name="Richards S."/>
            <person name="Weinstock G."/>
            <person name="Gibbs R.A."/>
            <person name="Liu Y."/>
            <person name="Worley K."/>
            <person name="Weinstock G."/>
            <person name="Elsik C.G."/>
            <person name="Reese J.T."/>
            <person name="Elhaik E."/>
            <person name="Landan G."/>
            <person name="Graur D."/>
            <person name="Arensburger P."/>
            <person name="Atkinson P."/>
            <person name="Beeman R.W."/>
            <person name="Beidler J."/>
            <person name="Brown S.J."/>
            <person name="Demuth J.P."/>
            <person name="Drury D.W."/>
            <person name="Du Y.Z."/>
            <person name="Fujiwara H."/>
            <person name="Lorenzen M."/>
            <person name="Maselli V."/>
            <person name="Osanai M."/>
            <person name="Park Y."/>
            <person name="Robertson H.M."/>
            <person name="Tu Z."/>
            <person name="Wang J.J."/>
            <person name="Wang S."/>
            <person name="Richards S."/>
            <person name="Song H."/>
            <person name="Zhang L."/>
            <person name="Sodergren E."/>
            <person name="Werner D."/>
            <person name="Stanke M."/>
            <person name="Morgenstern B."/>
            <person name="Solovyev V."/>
            <person name="Kosarev P."/>
            <person name="Brown G."/>
            <person name="Chen H.C."/>
            <person name="Ermolaeva O."/>
            <person name="Hlavina W."/>
            <person name="Kapustin Y."/>
            <person name="Kiryutin B."/>
            <person name="Kitts P."/>
            <person name="Maglott D."/>
            <person name="Pruitt K."/>
            <person name="Sapojnikov V."/>
            <person name="Souvorov A."/>
            <person name="Mackey A.J."/>
            <person name="Waterhouse R.M."/>
            <person name="Wyder S."/>
            <person name="Zdobnov E.M."/>
            <person name="Zdobnov E.M."/>
            <person name="Wyder S."/>
            <person name="Kriventseva E.V."/>
            <person name="Kadowaki T."/>
            <person name="Bork P."/>
            <person name="Aranda M."/>
            <person name="Bao R."/>
            <person name="Beermann A."/>
            <person name="Berns N."/>
            <person name="Bolognesi R."/>
            <person name="Bonneton F."/>
            <person name="Bopp D."/>
            <person name="Brown S.J."/>
            <person name="Bucher G."/>
            <person name="Butts T."/>
            <person name="Chaumot A."/>
            <person name="Denell R.E."/>
            <person name="Ferrier D.E."/>
            <person name="Friedrich M."/>
            <person name="Gordon C.M."/>
            <person name="Jindra M."/>
            <person name="Klingler M."/>
            <person name="Lan Q."/>
            <person name="Lattorff H.M."/>
            <person name="Laudet V."/>
            <person name="von Levetsow C."/>
            <person name="Liu Z."/>
            <person name="Lutz R."/>
            <person name="Lynch J.A."/>
            <person name="da Fonseca R.N."/>
            <person name="Posnien N."/>
            <person name="Reuter R."/>
            <person name="Roth S."/>
            <person name="Savard J."/>
            <person name="Schinko J.B."/>
            <person name="Schmitt C."/>
            <person name="Schoppmeier M."/>
            <person name="Schroder R."/>
            <person name="Shippy T.D."/>
            <person name="Simonnet F."/>
            <person name="Marques-Souza H."/>
            <person name="Tautz D."/>
            <person name="Tomoyasu Y."/>
            <person name="Trauner J."/>
            <person name="Van der Zee M."/>
            <person name="Vervoort M."/>
            <person name="Wittkopp N."/>
            <person name="Wimmer E.A."/>
            <person name="Yang X."/>
            <person name="Jones A.K."/>
            <person name="Sattelle D.B."/>
            <person name="Ebert P.R."/>
            <person name="Nelson D."/>
            <person name="Scott J.G."/>
            <person name="Beeman R.W."/>
            <person name="Muthukrishnan S."/>
            <person name="Kramer K.J."/>
            <person name="Arakane Y."/>
            <person name="Beeman R.W."/>
            <person name="Zhu Q."/>
            <person name="Hogenkamp D."/>
            <person name="Dixit R."/>
            <person name="Oppert B."/>
            <person name="Jiang H."/>
            <person name="Zou Z."/>
            <person name="Marshall J."/>
            <person name="Elpidina E."/>
            <person name="Vinokurov K."/>
            <person name="Oppert C."/>
            <person name="Zou Z."/>
            <person name="Evans J."/>
            <person name="Lu Z."/>
            <person name="Zhao P."/>
            <person name="Sumathipala N."/>
            <person name="Altincicek B."/>
            <person name="Vilcinskas A."/>
            <person name="Williams M."/>
            <person name="Hultmark D."/>
            <person name="Hetru C."/>
            <person name="Jiang H."/>
            <person name="Grimmelikhuijzen C.J."/>
            <person name="Hauser F."/>
            <person name="Cazzamali G."/>
            <person name="Williamson M."/>
            <person name="Park Y."/>
            <person name="Li B."/>
            <person name="Tanaka Y."/>
            <person name="Predel R."/>
            <person name="Neupert S."/>
            <person name="Schachtner J."/>
            <person name="Verleyen P."/>
            <person name="Raible F."/>
            <person name="Bork P."/>
            <person name="Friedrich M."/>
            <person name="Walden K.K."/>
            <person name="Robertson H.M."/>
            <person name="Angeli S."/>
            <person name="Foret S."/>
            <person name="Bucher G."/>
            <person name="Schuetz S."/>
            <person name="Maleszka R."/>
            <person name="Wimmer E.A."/>
            <person name="Beeman R.W."/>
            <person name="Lorenzen M."/>
            <person name="Tomoyasu Y."/>
            <person name="Miller S.C."/>
            <person name="Grossmann D."/>
            <person name="Bucher G."/>
        </authorList>
    </citation>
    <scope>NUCLEOTIDE SEQUENCE [LARGE SCALE GENOMIC DNA]</scope>
    <source>
        <strain evidence="1 2">Georgia GA2</strain>
    </source>
</reference>
<dbReference type="EMBL" id="KQ971324">
    <property type="protein sequence ID" value="EFA01184.1"/>
    <property type="molecule type" value="Genomic_DNA"/>
</dbReference>
<dbReference type="InParanoid" id="D6WE08"/>
<keyword evidence="2" id="KW-1185">Reference proteome</keyword>